<dbReference type="PROSITE" id="PS00018">
    <property type="entry name" value="EF_HAND_1"/>
    <property type="match status" value="2"/>
</dbReference>
<keyword evidence="5" id="KW-1185">Reference proteome</keyword>
<name>A0A9W7LFT9_9STRA</name>
<proteinExistence type="predicted"/>
<evidence type="ECO:0000256" key="2">
    <source>
        <dbReference type="SAM" id="MobiDB-lite"/>
    </source>
</evidence>
<keyword evidence="1" id="KW-0106">Calcium</keyword>
<dbReference type="SUPFAM" id="SSF47473">
    <property type="entry name" value="EF-hand"/>
    <property type="match status" value="1"/>
</dbReference>
<dbReference type="CDD" id="cd00051">
    <property type="entry name" value="EFh"/>
    <property type="match status" value="1"/>
</dbReference>
<evidence type="ECO:0000313" key="4">
    <source>
        <dbReference type="EMBL" id="GMI48864.1"/>
    </source>
</evidence>
<dbReference type="AlphaFoldDB" id="A0A9W7LFT9"/>
<sequence>MGNCMAKIDVLSSSDKKRLENANLDDFAVMMAFVELSLCSMREMERMYVGFDHIGPPIGEDYGKVAIEDIMRYMKITPNAFLEQIFTAPVKMESDYEEWKRIEAGGKKKTREELMADRLRQEKMGAAKIPTLTFAQFCMSIYMLTFIEMPSLAFNMYDTDGSGTLDLEEVKGLVYKVYGSSGATQINDDGSEVGSKVQQVLDGMDADHDGVITKPEFAALVHRFHYLLLPAFQVQNRCRTKMFSGYVDWKREEQKTEATKYTTLVDIVKRIDKIAQEQVHLVNGDIEKLKEKVMGESFSLNDVKDGDMLKLMAPIDQKSVKESKEIAAQHKHSVESRKHH</sequence>
<feature type="domain" description="EF-hand" evidence="3">
    <location>
        <begin position="153"/>
        <end position="180"/>
    </location>
</feature>
<evidence type="ECO:0000259" key="3">
    <source>
        <dbReference type="PROSITE" id="PS50222"/>
    </source>
</evidence>
<reference evidence="5" key="1">
    <citation type="journal article" date="2023" name="Commun. Biol.">
        <title>Genome analysis of Parmales, the sister group of diatoms, reveals the evolutionary specialization of diatoms from phago-mixotrophs to photoautotrophs.</title>
        <authorList>
            <person name="Ban H."/>
            <person name="Sato S."/>
            <person name="Yoshikawa S."/>
            <person name="Yamada K."/>
            <person name="Nakamura Y."/>
            <person name="Ichinomiya M."/>
            <person name="Sato N."/>
            <person name="Blanc-Mathieu R."/>
            <person name="Endo H."/>
            <person name="Kuwata A."/>
            <person name="Ogata H."/>
        </authorList>
    </citation>
    <scope>NUCLEOTIDE SEQUENCE [LARGE SCALE GENOMIC DNA]</scope>
</reference>
<dbReference type="OrthoDB" id="191686at2759"/>
<dbReference type="SMART" id="SM00054">
    <property type="entry name" value="EFh"/>
    <property type="match status" value="2"/>
</dbReference>
<comment type="caution">
    <text evidence="4">The sequence shown here is derived from an EMBL/GenBank/DDBJ whole genome shotgun (WGS) entry which is preliminary data.</text>
</comment>
<accession>A0A9W7LFT9</accession>
<protein>
    <recommendedName>
        <fullName evidence="3">EF-hand domain-containing protein</fullName>
    </recommendedName>
</protein>
<feature type="region of interest" description="Disordered" evidence="2">
    <location>
        <begin position="318"/>
        <end position="340"/>
    </location>
</feature>
<dbReference type="InterPro" id="IPR011992">
    <property type="entry name" value="EF-hand-dom_pair"/>
</dbReference>
<dbReference type="InterPro" id="IPR002048">
    <property type="entry name" value="EF_hand_dom"/>
</dbReference>
<dbReference type="PROSITE" id="PS50222">
    <property type="entry name" value="EF_HAND_2"/>
    <property type="match status" value="2"/>
</dbReference>
<dbReference type="Proteomes" id="UP001165065">
    <property type="component" value="Unassembled WGS sequence"/>
</dbReference>
<dbReference type="Gene3D" id="1.10.238.10">
    <property type="entry name" value="EF-hand"/>
    <property type="match status" value="1"/>
</dbReference>
<evidence type="ECO:0000256" key="1">
    <source>
        <dbReference type="ARBA" id="ARBA00022837"/>
    </source>
</evidence>
<evidence type="ECO:0000313" key="5">
    <source>
        <dbReference type="Proteomes" id="UP001165065"/>
    </source>
</evidence>
<dbReference type="GO" id="GO:0005509">
    <property type="term" value="F:calcium ion binding"/>
    <property type="evidence" value="ECO:0007669"/>
    <property type="project" value="InterPro"/>
</dbReference>
<dbReference type="Pfam" id="PF13499">
    <property type="entry name" value="EF-hand_7"/>
    <property type="match status" value="1"/>
</dbReference>
<organism evidence="4 5">
    <name type="scientific">Triparma columacea</name>
    <dbReference type="NCBI Taxonomy" id="722753"/>
    <lineage>
        <taxon>Eukaryota</taxon>
        <taxon>Sar</taxon>
        <taxon>Stramenopiles</taxon>
        <taxon>Ochrophyta</taxon>
        <taxon>Bolidophyceae</taxon>
        <taxon>Parmales</taxon>
        <taxon>Triparmaceae</taxon>
        <taxon>Triparma</taxon>
    </lineage>
</organism>
<dbReference type="EMBL" id="BRYA01000440">
    <property type="protein sequence ID" value="GMI48864.1"/>
    <property type="molecule type" value="Genomic_DNA"/>
</dbReference>
<gene>
    <name evidence="4" type="ORF">TrCOL_g7268</name>
</gene>
<dbReference type="InterPro" id="IPR018247">
    <property type="entry name" value="EF_Hand_1_Ca_BS"/>
</dbReference>
<feature type="domain" description="EF-hand" evidence="3">
    <location>
        <begin position="192"/>
        <end position="227"/>
    </location>
</feature>